<organism evidence="10 11">
    <name type="scientific">Adhaeretor mobilis</name>
    <dbReference type="NCBI Taxonomy" id="1930276"/>
    <lineage>
        <taxon>Bacteria</taxon>
        <taxon>Pseudomonadati</taxon>
        <taxon>Planctomycetota</taxon>
        <taxon>Planctomycetia</taxon>
        <taxon>Pirellulales</taxon>
        <taxon>Lacipirellulaceae</taxon>
        <taxon>Adhaeretor</taxon>
    </lineage>
</organism>
<dbReference type="Gene3D" id="3.40.50.150">
    <property type="entry name" value="Vaccinia Virus protein VP39"/>
    <property type="match status" value="1"/>
</dbReference>
<keyword evidence="10" id="KW-0489">Methyltransferase</keyword>
<dbReference type="EMBL" id="CP036263">
    <property type="protein sequence ID" value="QDT00124.1"/>
    <property type="molecule type" value="Genomic_DNA"/>
</dbReference>
<dbReference type="GO" id="GO:0032259">
    <property type="term" value="P:methylation"/>
    <property type="evidence" value="ECO:0007669"/>
    <property type="project" value="UniProtKB-KW"/>
</dbReference>
<comment type="catalytic activity">
    <reaction evidence="8">
        <text>arsenic triglutathione + 3 [thioredoxin]-dithiol + 3 S-adenosyl-L-methionine = trimethylarsine + 3 [thioredoxin]-disulfide + 3 glutathione + 3 S-adenosyl-L-homocysteine + 3 H(+)</text>
        <dbReference type="Rhea" id="RHEA:69432"/>
        <dbReference type="Rhea" id="RHEA-COMP:10698"/>
        <dbReference type="Rhea" id="RHEA-COMP:10700"/>
        <dbReference type="ChEBI" id="CHEBI:15378"/>
        <dbReference type="ChEBI" id="CHEBI:27130"/>
        <dbReference type="ChEBI" id="CHEBI:29950"/>
        <dbReference type="ChEBI" id="CHEBI:50058"/>
        <dbReference type="ChEBI" id="CHEBI:57856"/>
        <dbReference type="ChEBI" id="CHEBI:57925"/>
        <dbReference type="ChEBI" id="CHEBI:59789"/>
        <dbReference type="ChEBI" id="CHEBI:183640"/>
        <dbReference type="EC" id="2.1.1.137"/>
    </reaction>
</comment>
<sequence>MSEMELPVIEPNDSASLNVEEAVRDRYGAAAQEAELALCCPVDYDPQYLKIIPEEIIERDYGCGDPSKHVAAGETVLDLGSGGGKICYIASQIVGAGGKVIGVDRNDEMLALARKYESQIGEQLGYSNVDFRKGSIQDLALDLEAFEEHLISNPVGNSSDWLKAESVAEKLRATKPLVADDSVDVIVSNCVLNLVSNEDRQQLFTEIFRVLKRGGRAVISDIVSDEQVPEHLQKDASLWSGCISGAFVEDEFLAAFEQAGFYGVEILSRQDDAWAVVEGIEFRSVTIRAYKGKEGPCKDHKQAVIYNGPWKQVIDDDGHVLNRGVRTAVCAKTFEIYNREPYAAQITPIEPHKAVSDEDATEYDCRGNAVRHPRETKGQAYDATNLPGDDCCDTDGCC</sequence>
<evidence type="ECO:0000259" key="9">
    <source>
        <dbReference type="Pfam" id="PF13847"/>
    </source>
</evidence>
<evidence type="ECO:0000256" key="8">
    <source>
        <dbReference type="ARBA" id="ARBA00048428"/>
    </source>
</evidence>
<comment type="catalytic activity">
    <reaction evidence="7">
        <text>arsenic triglutathione + 2 [thioredoxin]-dithiol + 2 S-adenosyl-L-methionine + H2O = dimethylarsinous acid + 2 [thioredoxin]-disulfide + 3 glutathione + 2 S-adenosyl-L-homocysteine + 2 H(+)</text>
        <dbReference type="Rhea" id="RHEA:69464"/>
        <dbReference type="Rhea" id="RHEA-COMP:10698"/>
        <dbReference type="Rhea" id="RHEA-COMP:10700"/>
        <dbReference type="ChEBI" id="CHEBI:15377"/>
        <dbReference type="ChEBI" id="CHEBI:15378"/>
        <dbReference type="ChEBI" id="CHEBI:23808"/>
        <dbReference type="ChEBI" id="CHEBI:29950"/>
        <dbReference type="ChEBI" id="CHEBI:50058"/>
        <dbReference type="ChEBI" id="CHEBI:57856"/>
        <dbReference type="ChEBI" id="CHEBI:57925"/>
        <dbReference type="ChEBI" id="CHEBI:59789"/>
        <dbReference type="ChEBI" id="CHEBI:183640"/>
        <dbReference type="EC" id="2.1.1.137"/>
    </reaction>
</comment>
<accession>A0A517MZ44</accession>
<dbReference type="InterPro" id="IPR026669">
    <property type="entry name" value="Arsenite_MeTrfase-like"/>
</dbReference>
<dbReference type="InterPro" id="IPR029063">
    <property type="entry name" value="SAM-dependent_MTases_sf"/>
</dbReference>
<evidence type="ECO:0000256" key="5">
    <source>
        <dbReference type="ARBA" id="ARBA00034545"/>
    </source>
</evidence>
<comment type="catalytic activity">
    <reaction evidence="6">
        <text>arsenic triglutathione + [thioredoxin]-dithiol + S-adenosyl-L-methionine + 2 H2O = methylarsonous acid + [thioredoxin]-disulfide + 3 glutathione + S-adenosyl-L-homocysteine + H(+)</text>
        <dbReference type="Rhea" id="RHEA:69460"/>
        <dbReference type="Rhea" id="RHEA-COMP:10698"/>
        <dbReference type="Rhea" id="RHEA-COMP:10700"/>
        <dbReference type="ChEBI" id="CHEBI:15377"/>
        <dbReference type="ChEBI" id="CHEBI:15378"/>
        <dbReference type="ChEBI" id="CHEBI:17826"/>
        <dbReference type="ChEBI" id="CHEBI:29950"/>
        <dbReference type="ChEBI" id="CHEBI:50058"/>
        <dbReference type="ChEBI" id="CHEBI:57856"/>
        <dbReference type="ChEBI" id="CHEBI:57925"/>
        <dbReference type="ChEBI" id="CHEBI:59789"/>
        <dbReference type="ChEBI" id="CHEBI:183640"/>
        <dbReference type="EC" id="2.1.1.137"/>
    </reaction>
</comment>
<comment type="similarity">
    <text evidence="3">Belongs to the methyltransferase superfamily. Arsenite methyltransferase family.</text>
</comment>
<evidence type="ECO:0000256" key="7">
    <source>
        <dbReference type="ARBA" id="ARBA00047943"/>
    </source>
</evidence>
<feature type="domain" description="Methyltransferase" evidence="9">
    <location>
        <begin position="178"/>
        <end position="260"/>
    </location>
</feature>
<keyword evidence="2" id="KW-0949">S-adenosyl-L-methionine</keyword>
<keyword evidence="1 10" id="KW-0808">Transferase</keyword>
<evidence type="ECO:0000313" key="11">
    <source>
        <dbReference type="Proteomes" id="UP000319852"/>
    </source>
</evidence>
<gene>
    <name evidence="10" type="ORF">HG15A2_34590</name>
</gene>
<protein>
    <recommendedName>
        <fullName evidence="5">Arsenite methyltransferase</fullName>
        <ecNumber evidence="4">2.1.1.137</ecNumber>
    </recommendedName>
</protein>
<dbReference type="Proteomes" id="UP000319852">
    <property type="component" value="Chromosome"/>
</dbReference>
<dbReference type="AlphaFoldDB" id="A0A517MZ44"/>
<dbReference type="CDD" id="cd02440">
    <property type="entry name" value="AdoMet_MTases"/>
    <property type="match status" value="1"/>
</dbReference>
<keyword evidence="11" id="KW-1185">Reference proteome</keyword>
<proteinExistence type="inferred from homology"/>
<evidence type="ECO:0000256" key="6">
    <source>
        <dbReference type="ARBA" id="ARBA00047941"/>
    </source>
</evidence>
<evidence type="ECO:0000256" key="3">
    <source>
        <dbReference type="ARBA" id="ARBA00034487"/>
    </source>
</evidence>
<dbReference type="GO" id="GO:0030791">
    <property type="term" value="F:arsenite methyltransferase activity"/>
    <property type="evidence" value="ECO:0007669"/>
    <property type="project" value="UniProtKB-EC"/>
</dbReference>
<feature type="domain" description="Methyltransferase" evidence="9">
    <location>
        <begin position="73"/>
        <end position="144"/>
    </location>
</feature>
<evidence type="ECO:0000256" key="4">
    <source>
        <dbReference type="ARBA" id="ARBA00034521"/>
    </source>
</evidence>
<evidence type="ECO:0000256" key="2">
    <source>
        <dbReference type="ARBA" id="ARBA00022691"/>
    </source>
</evidence>
<dbReference type="EC" id="2.1.1.137" evidence="4"/>
<name>A0A517MZ44_9BACT</name>
<dbReference type="SUPFAM" id="SSF53335">
    <property type="entry name" value="S-adenosyl-L-methionine-dependent methyltransferases"/>
    <property type="match status" value="1"/>
</dbReference>
<dbReference type="InterPro" id="IPR025714">
    <property type="entry name" value="Methyltranfer_dom"/>
</dbReference>
<dbReference type="PANTHER" id="PTHR43675">
    <property type="entry name" value="ARSENITE METHYLTRANSFERASE"/>
    <property type="match status" value="1"/>
</dbReference>
<dbReference type="KEGG" id="amob:HG15A2_34590"/>
<reference evidence="10 11" key="1">
    <citation type="submission" date="2019-02" db="EMBL/GenBank/DDBJ databases">
        <title>Deep-cultivation of Planctomycetes and their phenomic and genomic characterization uncovers novel biology.</title>
        <authorList>
            <person name="Wiegand S."/>
            <person name="Jogler M."/>
            <person name="Boedeker C."/>
            <person name="Pinto D."/>
            <person name="Vollmers J."/>
            <person name="Rivas-Marin E."/>
            <person name="Kohn T."/>
            <person name="Peeters S.H."/>
            <person name="Heuer A."/>
            <person name="Rast P."/>
            <person name="Oberbeckmann S."/>
            <person name="Bunk B."/>
            <person name="Jeske O."/>
            <person name="Meyerdierks A."/>
            <person name="Storesund J.E."/>
            <person name="Kallscheuer N."/>
            <person name="Luecker S."/>
            <person name="Lage O.M."/>
            <person name="Pohl T."/>
            <person name="Merkel B.J."/>
            <person name="Hornburger P."/>
            <person name="Mueller R.-W."/>
            <person name="Bruemmer F."/>
            <person name="Labrenz M."/>
            <person name="Spormann A.M."/>
            <person name="Op den Camp H."/>
            <person name="Overmann J."/>
            <person name="Amann R."/>
            <person name="Jetten M.S.M."/>
            <person name="Mascher T."/>
            <person name="Medema M.H."/>
            <person name="Devos D.P."/>
            <person name="Kaster A.-K."/>
            <person name="Ovreas L."/>
            <person name="Rohde M."/>
            <person name="Galperin M.Y."/>
            <person name="Jogler C."/>
        </authorList>
    </citation>
    <scope>NUCLEOTIDE SEQUENCE [LARGE SCALE GENOMIC DNA]</scope>
    <source>
        <strain evidence="10 11">HG15A2</strain>
    </source>
</reference>
<evidence type="ECO:0000313" key="10">
    <source>
        <dbReference type="EMBL" id="QDT00124.1"/>
    </source>
</evidence>
<dbReference type="PANTHER" id="PTHR43675:SF8">
    <property type="entry name" value="ARSENITE METHYLTRANSFERASE"/>
    <property type="match status" value="1"/>
</dbReference>
<evidence type="ECO:0000256" key="1">
    <source>
        <dbReference type="ARBA" id="ARBA00022679"/>
    </source>
</evidence>
<dbReference type="Pfam" id="PF13847">
    <property type="entry name" value="Methyltransf_31"/>
    <property type="match status" value="2"/>
</dbReference>